<sequence length="159" mass="17840">MAEEEAGSAGKSPTVQLKTQAPQTNGREARNELGRYNAPCVSNHTEARQRTMIKWTRTLTQMRLNSMMSVSQTGAPYGLSWRRCSVKMEGQAVSTSDKEASVFMALMQANACISPGLLKGTRSENFDDFIRRFERKYRTVIVDVLRGSNRYPGGWPLGW</sequence>
<accession>A0A7I4Y6Q4</accession>
<evidence type="ECO:0000313" key="2">
    <source>
        <dbReference type="Proteomes" id="UP000025227"/>
    </source>
</evidence>
<dbReference type="OrthoDB" id="10368442at2759"/>
<name>A0A7I4Y6Q4_HAECO</name>
<feature type="compositionally biased region" description="Polar residues" evidence="1">
    <location>
        <begin position="11"/>
        <end position="26"/>
    </location>
</feature>
<reference evidence="3" key="1">
    <citation type="submission" date="2020-12" db="UniProtKB">
        <authorList>
            <consortium name="WormBaseParasite"/>
        </authorList>
    </citation>
    <scope>IDENTIFICATION</scope>
    <source>
        <strain evidence="3">MHco3</strain>
    </source>
</reference>
<dbReference type="OMA" id="RYNAPCV"/>
<feature type="region of interest" description="Disordered" evidence="1">
    <location>
        <begin position="1"/>
        <end position="38"/>
    </location>
</feature>
<organism evidence="2 3">
    <name type="scientific">Haemonchus contortus</name>
    <name type="common">Barber pole worm</name>
    <dbReference type="NCBI Taxonomy" id="6289"/>
    <lineage>
        <taxon>Eukaryota</taxon>
        <taxon>Metazoa</taxon>
        <taxon>Ecdysozoa</taxon>
        <taxon>Nematoda</taxon>
        <taxon>Chromadorea</taxon>
        <taxon>Rhabditida</taxon>
        <taxon>Rhabditina</taxon>
        <taxon>Rhabditomorpha</taxon>
        <taxon>Strongyloidea</taxon>
        <taxon>Trichostrongylidae</taxon>
        <taxon>Haemonchus</taxon>
    </lineage>
</organism>
<dbReference type="AlphaFoldDB" id="A0A7I4Y6Q4"/>
<keyword evidence="2" id="KW-1185">Reference proteome</keyword>
<evidence type="ECO:0000313" key="3">
    <source>
        <dbReference type="WBParaSite" id="HCON_00053010-00001"/>
    </source>
</evidence>
<evidence type="ECO:0000256" key="1">
    <source>
        <dbReference type="SAM" id="MobiDB-lite"/>
    </source>
</evidence>
<proteinExistence type="predicted"/>
<dbReference type="Proteomes" id="UP000025227">
    <property type="component" value="Unplaced"/>
</dbReference>
<dbReference type="WBParaSite" id="HCON_00053010-00001">
    <property type="protein sequence ID" value="HCON_00053010-00001"/>
    <property type="gene ID" value="HCON_00053010"/>
</dbReference>
<protein>
    <submittedName>
        <fullName evidence="3">Uncharacterized protein</fullName>
    </submittedName>
</protein>